<feature type="compositionally biased region" description="Polar residues" evidence="4">
    <location>
        <begin position="43"/>
        <end position="72"/>
    </location>
</feature>
<dbReference type="Gene3D" id="2.130.10.10">
    <property type="entry name" value="YVTN repeat-like/Quinoprotein amine dehydrogenase"/>
    <property type="match status" value="2"/>
</dbReference>
<proteinExistence type="predicted"/>
<feature type="region of interest" description="Disordered" evidence="4">
    <location>
        <begin position="520"/>
        <end position="588"/>
    </location>
</feature>
<reference evidence="5 6" key="1">
    <citation type="submission" date="2019-03" db="EMBL/GenBank/DDBJ databases">
        <title>Single cell metagenomics reveals metabolic interactions within the superorganism composed of flagellate Streblomastix strix and complex community of Bacteroidetes bacteria on its surface.</title>
        <authorList>
            <person name="Treitli S.C."/>
            <person name="Kolisko M."/>
            <person name="Husnik F."/>
            <person name="Keeling P."/>
            <person name="Hampl V."/>
        </authorList>
    </citation>
    <scope>NUCLEOTIDE SEQUENCE [LARGE SCALE GENOMIC DNA]</scope>
    <source>
        <strain evidence="5">ST1C</strain>
    </source>
</reference>
<evidence type="ECO:0000313" key="5">
    <source>
        <dbReference type="EMBL" id="KAA6382381.1"/>
    </source>
</evidence>
<evidence type="ECO:0000256" key="2">
    <source>
        <dbReference type="ARBA" id="ARBA00022737"/>
    </source>
</evidence>
<evidence type="ECO:0000256" key="1">
    <source>
        <dbReference type="ARBA" id="ARBA00022574"/>
    </source>
</evidence>
<feature type="region of interest" description="Disordered" evidence="4">
    <location>
        <begin position="179"/>
        <end position="201"/>
    </location>
</feature>
<dbReference type="InterPro" id="IPR001680">
    <property type="entry name" value="WD40_rpt"/>
</dbReference>
<dbReference type="Pfam" id="PF00400">
    <property type="entry name" value="WD40"/>
    <property type="match status" value="2"/>
</dbReference>
<feature type="compositionally biased region" description="Low complexity" evidence="4">
    <location>
        <begin position="520"/>
        <end position="534"/>
    </location>
</feature>
<feature type="compositionally biased region" description="Polar residues" evidence="4">
    <location>
        <begin position="541"/>
        <end position="564"/>
    </location>
</feature>
<evidence type="ECO:0000256" key="4">
    <source>
        <dbReference type="SAM" id="MobiDB-lite"/>
    </source>
</evidence>
<gene>
    <name evidence="5" type="ORF">EZS28_022091</name>
</gene>
<keyword evidence="2" id="KW-0677">Repeat</keyword>
<dbReference type="InterPro" id="IPR019775">
    <property type="entry name" value="WD40_repeat_CS"/>
</dbReference>
<accession>A0A5J4VIF9</accession>
<organism evidence="5 6">
    <name type="scientific">Streblomastix strix</name>
    <dbReference type="NCBI Taxonomy" id="222440"/>
    <lineage>
        <taxon>Eukaryota</taxon>
        <taxon>Metamonada</taxon>
        <taxon>Preaxostyla</taxon>
        <taxon>Oxymonadida</taxon>
        <taxon>Streblomastigidae</taxon>
        <taxon>Streblomastix</taxon>
    </lineage>
</organism>
<comment type="caution">
    <text evidence="5">The sequence shown here is derived from an EMBL/GenBank/DDBJ whole genome shotgun (WGS) entry which is preliminary data.</text>
</comment>
<dbReference type="EMBL" id="SNRW01006816">
    <property type="protein sequence ID" value="KAA6382381.1"/>
    <property type="molecule type" value="Genomic_DNA"/>
</dbReference>
<dbReference type="PANTHER" id="PTHR15653">
    <property type="entry name" value="STRIATIN"/>
    <property type="match status" value="1"/>
</dbReference>
<dbReference type="InterPro" id="IPR051488">
    <property type="entry name" value="WD_repeat_striatin"/>
</dbReference>
<dbReference type="SUPFAM" id="SSF50978">
    <property type="entry name" value="WD40 repeat-like"/>
    <property type="match status" value="1"/>
</dbReference>
<evidence type="ECO:0000256" key="3">
    <source>
        <dbReference type="PROSITE-ProRule" id="PRU00221"/>
    </source>
</evidence>
<feature type="compositionally biased region" description="Basic and acidic residues" evidence="4">
    <location>
        <begin position="575"/>
        <end position="588"/>
    </location>
</feature>
<dbReference type="PANTHER" id="PTHR15653:SF0">
    <property type="entry name" value="CONNECTOR OF KINASE TO AP-1, ISOFORM E"/>
    <property type="match status" value="1"/>
</dbReference>
<protein>
    <submittedName>
        <fullName evidence="5">Uncharacterized protein</fullName>
    </submittedName>
</protein>
<dbReference type="Proteomes" id="UP000324800">
    <property type="component" value="Unassembled WGS sequence"/>
</dbReference>
<dbReference type="InterPro" id="IPR015943">
    <property type="entry name" value="WD40/YVTN_repeat-like_dom_sf"/>
</dbReference>
<dbReference type="PROSITE" id="PS50082">
    <property type="entry name" value="WD_REPEATS_2"/>
    <property type="match status" value="1"/>
</dbReference>
<dbReference type="InterPro" id="IPR036322">
    <property type="entry name" value="WD40_repeat_dom_sf"/>
</dbReference>
<sequence length="588" mass="66985">MAREMKYAKIALLTEQHSETENLRKQAIDLQNSKQDQSDNKNTEQCNEKQSNCVISSVTDQPTTSNTSDNTAQQTLVEQTQLIQPQDELDLNNPNFGIINIDNRRYNVNNELINQGLKFRENPDYYLKMIKAAEMYLQNDPRYFVHGHLASVRDIAFHPQLMLLASVSDDGTAALTDVSHAGKHTQKETSARQQGKSQTDIKYNQQRPLCVKFLPYLESSNDKQRKQLENQITRSSSSKGSQSNSKRMAYDLGCFVIGDNNGKITVYALPDPNMQMDDTLNKYEKNKMFEIDAHSDAVWSIDESSQPNGLFNGTLLPHSGSKLIQTRIVSASADGTVKLWNINTDGIPDQLERRENVYHHMLSKYQHTPSIASSVVINWDQQRSRADISDQNKYFKPIEQIKDKWEDSDIPTQVIFDPMNVANIIVGYVSGDLVRYDIEKGEYNWNRIGKLNRSERIISLTKSLTATHYQTQNNMPLLVTTNHGYLHIVDTKELQTIISFKASKKEIPKREITTIVYNQAAQQKSQHQQQLPQQDSHHENQQSGFNNQSLKQDESQVNLESNVLTLPGNAVEGQSIHKKDLSPQREST</sequence>
<keyword evidence="1 3" id="KW-0853">WD repeat</keyword>
<dbReference type="SMART" id="SM00320">
    <property type="entry name" value="WD40"/>
    <property type="match status" value="2"/>
</dbReference>
<feature type="non-terminal residue" evidence="5">
    <location>
        <position position="588"/>
    </location>
</feature>
<evidence type="ECO:0000313" key="6">
    <source>
        <dbReference type="Proteomes" id="UP000324800"/>
    </source>
</evidence>
<name>A0A5J4VIF9_9EUKA</name>
<feature type="compositionally biased region" description="Low complexity" evidence="4">
    <location>
        <begin position="235"/>
        <end position="245"/>
    </location>
</feature>
<dbReference type="PROSITE" id="PS00678">
    <property type="entry name" value="WD_REPEATS_1"/>
    <property type="match status" value="1"/>
</dbReference>
<feature type="repeat" description="WD" evidence="3">
    <location>
        <begin position="328"/>
        <end position="344"/>
    </location>
</feature>
<feature type="region of interest" description="Disordered" evidence="4">
    <location>
        <begin position="224"/>
        <end position="245"/>
    </location>
</feature>
<feature type="compositionally biased region" description="Polar residues" evidence="4">
    <location>
        <begin position="191"/>
        <end position="201"/>
    </location>
</feature>
<feature type="region of interest" description="Disordered" evidence="4">
    <location>
        <begin position="30"/>
        <end position="72"/>
    </location>
</feature>
<dbReference type="OrthoDB" id="10251381at2759"/>
<dbReference type="AlphaFoldDB" id="A0A5J4VIF9"/>